<dbReference type="Proteomes" id="UP001194714">
    <property type="component" value="Unassembled WGS sequence"/>
</dbReference>
<dbReference type="EMBL" id="JAAEJV010000008">
    <property type="protein sequence ID" value="MBF5059001.1"/>
    <property type="molecule type" value="Genomic_DNA"/>
</dbReference>
<protein>
    <submittedName>
        <fullName evidence="1">Uncharacterized protein</fullName>
    </submittedName>
</protein>
<evidence type="ECO:0000313" key="1">
    <source>
        <dbReference type="EMBL" id="MBF5059001.1"/>
    </source>
</evidence>
<sequence length="81" mass="9598">MIIRCLPKVFRTMYTTGANPYIESKIKWNKLWIEVMKEEDPKLAAEADKCFQQEAKEMYKALEKQKIFEQIAGNILKKHGY</sequence>
<name>A0ABS0AZV3_9BACT</name>
<comment type="caution">
    <text evidence="1">The sequence shown here is derived from an EMBL/GenBank/DDBJ whole genome shotgun (WGS) entry which is preliminary data.</text>
</comment>
<organism evidence="1 2">
    <name type="scientific">Candidatus Neptunichlamydia vexilliferae</name>
    <dbReference type="NCBI Taxonomy" id="1651774"/>
    <lineage>
        <taxon>Bacteria</taxon>
        <taxon>Pseudomonadati</taxon>
        <taxon>Chlamydiota</taxon>
        <taxon>Chlamydiia</taxon>
        <taxon>Parachlamydiales</taxon>
        <taxon>Simkaniaceae</taxon>
        <taxon>Candidatus Neptunichlamydia</taxon>
    </lineage>
</organism>
<reference evidence="1 2" key="1">
    <citation type="submission" date="2020-01" db="EMBL/GenBank/DDBJ databases">
        <title>Draft genome sequence of Cand. Neptunochlamydia vexilliferae K9.</title>
        <authorList>
            <person name="Schulz F."/>
            <person name="Koestlbacher S."/>
            <person name="Wascher F."/>
            <person name="Pizzetti I."/>
            <person name="Horn M."/>
        </authorList>
    </citation>
    <scope>NUCLEOTIDE SEQUENCE [LARGE SCALE GENOMIC DNA]</scope>
    <source>
        <strain evidence="1 2">K9</strain>
    </source>
</reference>
<gene>
    <name evidence="1" type="ORF">NEPTK9_000504</name>
</gene>
<keyword evidence="2" id="KW-1185">Reference proteome</keyword>
<evidence type="ECO:0000313" key="2">
    <source>
        <dbReference type="Proteomes" id="UP001194714"/>
    </source>
</evidence>
<proteinExistence type="predicted"/>
<accession>A0ABS0AZV3</accession>